<dbReference type="SUPFAM" id="SSF75005">
    <property type="entry name" value="Arabinanase/levansucrase/invertase"/>
    <property type="match status" value="1"/>
</dbReference>
<evidence type="ECO:0000256" key="6">
    <source>
        <dbReference type="PIRSR" id="PIRSR606710-2"/>
    </source>
</evidence>
<organism evidence="8 9">
    <name type="scientific">Coprococcus comes</name>
    <dbReference type="NCBI Taxonomy" id="410072"/>
    <lineage>
        <taxon>Bacteria</taxon>
        <taxon>Bacillati</taxon>
        <taxon>Bacillota</taxon>
        <taxon>Clostridia</taxon>
        <taxon>Lachnospirales</taxon>
        <taxon>Lachnospiraceae</taxon>
        <taxon>Coprococcus</taxon>
    </lineage>
</organism>
<dbReference type="PANTHER" id="PTHR43772">
    <property type="entry name" value="ENDO-1,4-BETA-XYLANASE"/>
    <property type="match status" value="1"/>
</dbReference>
<keyword evidence="3 7" id="KW-0378">Hydrolase</keyword>
<dbReference type="GO" id="GO:0004553">
    <property type="term" value="F:hydrolase activity, hydrolyzing O-glycosyl compounds"/>
    <property type="evidence" value="ECO:0007669"/>
    <property type="project" value="InterPro"/>
</dbReference>
<comment type="similarity">
    <text evidence="1 7">Belongs to the glycosyl hydrolase 43 family.</text>
</comment>
<keyword evidence="2" id="KW-0624">Polysaccharide degradation</keyword>
<dbReference type="InterPro" id="IPR023296">
    <property type="entry name" value="Glyco_hydro_beta-prop_sf"/>
</dbReference>
<dbReference type="EMBL" id="CYZK01000001">
    <property type="protein sequence ID" value="CUN38708.1"/>
    <property type="molecule type" value="Genomic_DNA"/>
</dbReference>
<dbReference type="InterPro" id="IPR006710">
    <property type="entry name" value="Glyco_hydro_43"/>
</dbReference>
<dbReference type="InterPro" id="IPR052176">
    <property type="entry name" value="Glycosyl_Hydrlase_43_Enz"/>
</dbReference>
<accession>A0A173WKS1</accession>
<sequence>MKTQCHNPYLPLWEHIPDGEPHVFGDRLYVFGSHDLENGNEFCEQDYVSWSAPLDDLSDWRYEGVIYRKDQDPYNVNVLPLYAPDVVQGRDGRYYLYYCIKFQDSINVAVCDTPAGQYEFYGRVQYKDGQAMMENQTYDPSVICTEEGNFLYFGFAPCMINIPRYKDQDLKGGSVLQLEDDMITVKKGPQVIIPSLNYGKGTSFEGNEYFEGPSIRKINGKYYLIYSSVNTHQLCYAISDRPMEGFEFGGVIVSNGDVGYNGRKEEDKLMSVGNNHGGLVEINGQWYMFYHRHTFLNQYNRQGCAEKVYFDENGQIPQVTITTSGMNPEPLSGDASYPAVYCCNLTNGHMGALSSIGRTNQEVDFPYMTSVNEERYITNIKDGTRIGYKYINLEETGKIEVVYQTDAPGELEIYTEENGERKAVISLKPCKWWKTAETEVTFTEEKELYLVYKGEGVLSLLTLNLKGKRN</sequence>
<evidence type="ECO:0000256" key="4">
    <source>
        <dbReference type="ARBA" id="ARBA00023277"/>
    </source>
</evidence>
<evidence type="ECO:0000256" key="5">
    <source>
        <dbReference type="ARBA" id="ARBA00023295"/>
    </source>
</evidence>
<evidence type="ECO:0000256" key="7">
    <source>
        <dbReference type="RuleBase" id="RU361187"/>
    </source>
</evidence>
<dbReference type="Proteomes" id="UP000095362">
    <property type="component" value="Unassembled WGS sequence"/>
</dbReference>
<evidence type="ECO:0000256" key="3">
    <source>
        <dbReference type="ARBA" id="ARBA00022801"/>
    </source>
</evidence>
<dbReference type="RefSeq" id="WP_055260321.1">
    <property type="nucleotide sequence ID" value="NZ_CYZK01000001.1"/>
</dbReference>
<dbReference type="Gene3D" id="2.60.120.260">
    <property type="entry name" value="Galactose-binding domain-like"/>
    <property type="match status" value="1"/>
</dbReference>
<keyword evidence="4" id="KW-0119">Carbohydrate metabolism</keyword>
<dbReference type="AlphaFoldDB" id="A0A173WKS1"/>
<evidence type="ECO:0000256" key="2">
    <source>
        <dbReference type="ARBA" id="ARBA00022651"/>
    </source>
</evidence>
<proteinExistence type="inferred from homology"/>
<name>A0A173WKS1_9FIRM</name>
<protein>
    <submittedName>
        <fullName evidence="8">Xylosidase/arabinosidase</fullName>
    </submittedName>
</protein>
<dbReference type="Gene3D" id="2.115.10.20">
    <property type="entry name" value="Glycosyl hydrolase domain, family 43"/>
    <property type="match status" value="1"/>
</dbReference>
<dbReference type="Pfam" id="PF04616">
    <property type="entry name" value="Glyco_hydro_43"/>
    <property type="match status" value="1"/>
</dbReference>
<dbReference type="GO" id="GO:0045493">
    <property type="term" value="P:xylan catabolic process"/>
    <property type="evidence" value="ECO:0007669"/>
    <property type="project" value="UniProtKB-KW"/>
</dbReference>
<evidence type="ECO:0000313" key="8">
    <source>
        <dbReference type="EMBL" id="CUN38708.1"/>
    </source>
</evidence>
<evidence type="ECO:0000313" key="9">
    <source>
        <dbReference type="Proteomes" id="UP000095362"/>
    </source>
</evidence>
<dbReference type="CDD" id="cd18620">
    <property type="entry name" value="GH43_XylA-like"/>
    <property type="match status" value="1"/>
</dbReference>
<feature type="site" description="Important for catalytic activity, responsible for pKa modulation of the active site Glu and correct orientation of both the proton donor and substrate" evidence="6">
    <location>
        <position position="139"/>
    </location>
</feature>
<reference evidence="8 9" key="1">
    <citation type="submission" date="2015-09" db="EMBL/GenBank/DDBJ databases">
        <authorList>
            <consortium name="Pathogen Informatics"/>
        </authorList>
    </citation>
    <scope>NUCLEOTIDE SEQUENCE [LARGE SCALE GENOMIC DNA]</scope>
    <source>
        <strain evidence="8 9">2789STDY5834866</strain>
    </source>
</reference>
<dbReference type="PANTHER" id="PTHR43772:SF2">
    <property type="entry name" value="PUTATIVE (AFU_ORTHOLOGUE AFUA_2G04480)-RELATED"/>
    <property type="match status" value="1"/>
</dbReference>
<keyword evidence="2" id="KW-0858">Xylan degradation</keyword>
<evidence type="ECO:0000256" key="1">
    <source>
        <dbReference type="ARBA" id="ARBA00009865"/>
    </source>
</evidence>
<gene>
    <name evidence="8" type="primary">xylA_1</name>
    <name evidence="8" type="ORF">ERS852481_00030</name>
</gene>
<keyword evidence="5 7" id="KW-0326">Glycosidase</keyword>